<dbReference type="PROSITE" id="PS00463">
    <property type="entry name" value="ZN2_CY6_FUNGAL_1"/>
    <property type="match status" value="1"/>
</dbReference>
<feature type="domain" description="Zn(2)-C6 fungal-type" evidence="7">
    <location>
        <begin position="26"/>
        <end position="57"/>
    </location>
</feature>
<gene>
    <name evidence="8" type="ORF">PEBR_01918</name>
</gene>
<evidence type="ECO:0000259" key="7">
    <source>
        <dbReference type="PROSITE" id="PS50048"/>
    </source>
</evidence>
<protein>
    <submittedName>
        <fullName evidence="8">Zn(II)2Cys6 transcription factor</fullName>
    </submittedName>
</protein>
<feature type="region of interest" description="Disordered" evidence="6">
    <location>
        <begin position="630"/>
        <end position="650"/>
    </location>
</feature>
<dbReference type="InterPro" id="IPR036864">
    <property type="entry name" value="Zn2-C6_fun-type_DNA-bd_sf"/>
</dbReference>
<dbReference type="GO" id="GO:0008270">
    <property type="term" value="F:zinc ion binding"/>
    <property type="evidence" value="ECO:0007669"/>
    <property type="project" value="InterPro"/>
</dbReference>
<dbReference type="GO" id="GO:0000981">
    <property type="term" value="F:DNA-binding transcription factor activity, RNA polymerase II-specific"/>
    <property type="evidence" value="ECO:0007669"/>
    <property type="project" value="InterPro"/>
</dbReference>
<dbReference type="Proteomes" id="UP000190744">
    <property type="component" value="Unassembled WGS sequence"/>
</dbReference>
<comment type="caution">
    <text evidence="8">The sequence shown here is derived from an EMBL/GenBank/DDBJ whole genome shotgun (WGS) entry which is preliminary data.</text>
</comment>
<dbReference type="Gene3D" id="4.10.240.10">
    <property type="entry name" value="Zn(2)-C6 fungal-type DNA-binding domain"/>
    <property type="match status" value="1"/>
</dbReference>
<reference evidence="9" key="1">
    <citation type="submission" date="2015-09" db="EMBL/GenBank/DDBJ databases">
        <authorList>
            <person name="Fill T.P."/>
            <person name="Baretta J.F."/>
            <person name="de Almeida L.G."/>
            <person name="Rocha M."/>
            <person name="de Souza D.H."/>
            <person name="Malavazi I."/>
            <person name="Cerdeira L.T."/>
            <person name="Hong H."/>
            <person name="Samborskyy M."/>
            <person name="de Vasconcelos A.T."/>
            <person name="Leadlay P."/>
            <person name="Rodrigues-Filho E."/>
        </authorList>
    </citation>
    <scope>NUCLEOTIDE SEQUENCE [LARGE SCALE GENOMIC DNA]</scope>
    <source>
        <strain evidence="9">LaBioMMi 136</strain>
    </source>
</reference>
<dbReference type="EMBL" id="LJBN01000032">
    <property type="protein sequence ID" value="OOQ90917.1"/>
    <property type="molecule type" value="Genomic_DNA"/>
</dbReference>
<dbReference type="AlphaFoldDB" id="A0A1S9RZG3"/>
<evidence type="ECO:0000313" key="8">
    <source>
        <dbReference type="EMBL" id="OOQ90917.1"/>
    </source>
</evidence>
<dbReference type="GO" id="GO:0003677">
    <property type="term" value="F:DNA binding"/>
    <property type="evidence" value="ECO:0007669"/>
    <property type="project" value="UniProtKB-KW"/>
</dbReference>
<keyword evidence="5" id="KW-0539">Nucleus</keyword>
<dbReference type="SUPFAM" id="SSF57701">
    <property type="entry name" value="Zn2/Cys6 DNA-binding domain"/>
    <property type="match status" value="1"/>
</dbReference>
<keyword evidence="1" id="KW-0479">Metal-binding</keyword>
<dbReference type="PANTHER" id="PTHR46910:SF23">
    <property type="entry name" value="THIAMINE REPRESSIBLE GENES REGULATORY PROTEIN THI1"/>
    <property type="match status" value="1"/>
</dbReference>
<name>A0A1S9RZG3_PENBI</name>
<accession>A0A1S9RZG3</accession>
<dbReference type="PANTHER" id="PTHR46910">
    <property type="entry name" value="TRANSCRIPTION FACTOR PDR1"/>
    <property type="match status" value="1"/>
</dbReference>
<keyword evidence="3" id="KW-0238">DNA-binding</keyword>
<dbReference type="SMART" id="SM00066">
    <property type="entry name" value="GAL4"/>
    <property type="match status" value="1"/>
</dbReference>
<evidence type="ECO:0000256" key="2">
    <source>
        <dbReference type="ARBA" id="ARBA00023015"/>
    </source>
</evidence>
<evidence type="ECO:0000256" key="4">
    <source>
        <dbReference type="ARBA" id="ARBA00023163"/>
    </source>
</evidence>
<dbReference type="CDD" id="cd00067">
    <property type="entry name" value="GAL4"/>
    <property type="match status" value="1"/>
</dbReference>
<dbReference type="GO" id="GO:0006351">
    <property type="term" value="P:DNA-templated transcription"/>
    <property type="evidence" value="ECO:0007669"/>
    <property type="project" value="InterPro"/>
</dbReference>
<proteinExistence type="predicted"/>
<sequence>MDPTAAARKRRRRRVAEENRKRAARACDRCKARKSKCVESSFGQCQRCLTGNLDCKFENFRERTPLDEDSQSVHSHANPHGTSTSHARDSPRDNICAESQELLSPESALSQGLVKHVVADNSQRVQWPNILSRLREAFSLEPQAAPEERDMVAMQARMIKPKALHPYELTRLRAAIDAFPPRPVADFLLSVFTKHATDTFFYFDQAQITDDIEEFYTNPTSNLRSDPSFIGLAMATFALASQWTTLERPEGSDIIRNRESSDLGRIFHRHAKTLMPDILDRSCLRSIQAPFVLGVYLMPANAIGSSYVYMGMALRKALTFDLHLNLEDQGIDEREKEVRRRLWWSIYSLERCTTVKLNRPRSISADIITALIPSPYPPLDRLQTYDNIHFQIAYSRLIKILDQVADLGDNQMNVEQLLRCSEWEADLKEWKRSLPQNFKLDHIDPKAPSYRTVFHLYLNYYYSWITMGKVSLVTVARSRLRQHLLPEHHAPQLSGTVKRLSDSCTKAARKLLRLFENLTNTQNITRFSFTDFQGCSIATIVTLVSGILERDSGYEARVAFGLDCLRNMAAGNMTAQMGVRFVEAVRSITNEAAEKLHCASSCRNRHEDVNSHSTSAYNQWAEWLTVQEQEDTSCHPQTESGQLQTSSTSQPAIGPCLPWHAIDDDIFHNTSSLPPQDIREARNNQWLEATDQYLFSGLHGDEQTLLMGLTGLDALDFSGLTDQL</sequence>
<feature type="region of interest" description="Disordered" evidence="6">
    <location>
        <begin position="65"/>
        <end position="92"/>
    </location>
</feature>
<evidence type="ECO:0000256" key="6">
    <source>
        <dbReference type="SAM" id="MobiDB-lite"/>
    </source>
</evidence>
<dbReference type="Pfam" id="PF00172">
    <property type="entry name" value="Zn_clus"/>
    <property type="match status" value="1"/>
</dbReference>
<keyword evidence="4" id="KW-0804">Transcription</keyword>
<dbReference type="SMART" id="SM00906">
    <property type="entry name" value="Fungal_trans"/>
    <property type="match status" value="1"/>
</dbReference>
<dbReference type="Pfam" id="PF04082">
    <property type="entry name" value="Fungal_trans"/>
    <property type="match status" value="1"/>
</dbReference>
<evidence type="ECO:0000256" key="1">
    <source>
        <dbReference type="ARBA" id="ARBA00022723"/>
    </source>
</evidence>
<dbReference type="InterPro" id="IPR001138">
    <property type="entry name" value="Zn2Cys6_DnaBD"/>
</dbReference>
<feature type="compositionally biased region" description="Polar residues" evidence="6">
    <location>
        <begin position="72"/>
        <end position="85"/>
    </location>
</feature>
<evidence type="ECO:0000256" key="3">
    <source>
        <dbReference type="ARBA" id="ARBA00023125"/>
    </source>
</evidence>
<feature type="region of interest" description="Disordered" evidence="6">
    <location>
        <begin position="1"/>
        <end position="21"/>
    </location>
</feature>
<evidence type="ECO:0000256" key="5">
    <source>
        <dbReference type="ARBA" id="ARBA00023242"/>
    </source>
</evidence>
<dbReference type="PROSITE" id="PS50048">
    <property type="entry name" value="ZN2_CY6_FUNGAL_2"/>
    <property type="match status" value="1"/>
</dbReference>
<feature type="compositionally biased region" description="Polar residues" evidence="6">
    <location>
        <begin position="634"/>
        <end position="650"/>
    </location>
</feature>
<dbReference type="InterPro" id="IPR007219">
    <property type="entry name" value="XnlR_reg_dom"/>
</dbReference>
<organism evidence="8 9">
    <name type="scientific">Penicillium brasilianum</name>
    <dbReference type="NCBI Taxonomy" id="104259"/>
    <lineage>
        <taxon>Eukaryota</taxon>
        <taxon>Fungi</taxon>
        <taxon>Dikarya</taxon>
        <taxon>Ascomycota</taxon>
        <taxon>Pezizomycotina</taxon>
        <taxon>Eurotiomycetes</taxon>
        <taxon>Eurotiomycetidae</taxon>
        <taxon>Eurotiales</taxon>
        <taxon>Aspergillaceae</taxon>
        <taxon>Penicillium</taxon>
    </lineage>
</organism>
<keyword evidence="2" id="KW-0805">Transcription regulation</keyword>
<evidence type="ECO:0000313" key="9">
    <source>
        <dbReference type="Proteomes" id="UP000190744"/>
    </source>
</evidence>
<dbReference type="CDD" id="cd12148">
    <property type="entry name" value="fungal_TF_MHR"/>
    <property type="match status" value="1"/>
</dbReference>
<dbReference type="InterPro" id="IPR050987">
    <property type="entry name" value="AtrR-like"/>
</dbReference>